<dbReference type="InterPro" id="IPR022775">
    <property type="entry name" value="AP_mu_sigma_su"/>
</dbReference>
<evidence type="ECO:0000259" key="6">
    <source>
        <dbReference type="Pfam" id="PF01217"/>
    </source>
</evidence>
<dbReference type="Gene3D" id="3.30.450.60">
    <property type="match status" value="1"/>
</dbReference>
<dbReference type="EMBL" id="JAVFKY010000005">
    <property type="protein sequence ID" value="KAK5575657.1"/>
    <property type="molecule type" value="Genomic_DNA"/>
</dbReference>
<keyword evidence="5" id="KW-0472">Membrane</keyword>
<evidence type="ECO:0000256" key="4">
    <source>
        <dbReference type="ARBA" id="ARBA00022490"/>
    </source>
</evidence>
<dbReference type="GO" id="GO:0030126">
    <property type="term" value="C:COPI vesicle coat"/>
    <property type="evidence" value="ECO:0007669"/>
    <property type="project" value="InterPro"/>
</dbReference>
<evidence type="ECO:0000256" key="5">
    <source>
        <dbReference type="ARBA" id="ARBA00023136"/>
    </source>
</evidence>
<dbReference type="InterPro" id="IPR039652">
    <property type="entry name" value="Coatomer_zeta"/>
</dbReference>
<dbReference type="GO" id="GO:0006890">
    <property type="term" value="P:retrograde vesicle-mediated transport, Golgi to endoplasmic reticulum"/>
    <property type="evidence" value="ECO:0007669"/>
    <property type="project" value="InterPro"/>
</dbReference>
<dbReference type="PANTHER" id="PTHR11043:SF1">
    <property type="entry name" value="TSET COMPLEX MEMBER TSTD"/>
    <property type="match status" value="1"/>
</dbReference>
<evidence type="ECO:0000256" key="3">
    <source>
        <dbReference type="ARBA" id="ARBA00006972"/>
    </source>
</evidence>
<keyword evidence="4" id="KW-0963">Cytoplasm</keyword>
<dbReference type="InterPro" id="IPR011012">
    <property type="entry name" value="Longin-like_dom_sf"/>
</dbReference>
<evidence type="ECO:0000313" key="7">
    <source>
        <dbReference type="EMBL" id="KAK5575657.1"/>
    </source>
</evidence>
<organism evidence="7 8">
    <name type="scientific">Dictyostelium firmibasis</name>
    <dbReference type="NCBI Taxonomy" id="79012"/>
    <lineage>
        <taxon>Eukaryota</taxon>
        <taxon>Amoebozoa</taxon>
        <taxon>Evosea</taxon>
        <taxon>Eumycetozoa</taxon>
        <taxon>Dictyostelia</taxon>
        <taxon>Dictyosteliales</taxon>
        <taxon>Dictyosteliaceae</taxon>
        <taxon>Dictyostelium</taxon>
    </lineage>
</organism>
<gene>
    <name evidence="7" type="ORF">RB653_006790</name>
</gene>
<dbReference type="SUPFAM" id="SSF64356">
    <property type="entry name" value="SNARE-like"/>
    <property type="match status" value="1"/>
</dbReference>
<dbReference type="GO" id="GO:0006886">
    <property type="term" value="P:intracellular protein transport"/>
    <property type="evidence" value="ECO:0007669"/>
    <property type="project" value="TreeGrafter"/>
</dbReference>
<dbReference type="FunFam" id="3.30.450.60:FF:000055">
    <property type="entry name" value="TSET complex member tstD"/>
    <property type="match status" value="1"/>
</dbReference>
<dbReference type="Pfam" id="PF01217">
    <property type="entry name" value="Clat_adaptor_s"/>
    <property type="match status" value="1"/>
</dbReference>
<comment type="similarity">
    <text evidence="3">Belongs to the adaptor complexes small subunit family.</text>
</comment>
<sequence>MINSLLITNNNGNIVFSKYYSNVGDERQSEYEKLLYQFTKDEWVNSKNEKHLVTEFSGYITVFTNVGDLMLFLCGSEEMDELALSDVFFPIIESLKDICKKKGVTEQNFIEQIPKFILYLDEIIQRGHLDQVQLESIQNYSSLKHDQPIKKDNV</sequence>
<dbReference type="GO" id="GO:0006891">
    <property type="term" value="P:intra-Golgi vesicle-mediated transport"/>
    <property type="evidence" value="ECO:0007669"/>
    <property type="project" value="TreeGrafter"/>
</dbReference>
<accession>A0AAN7TKS3</accession>
<evidence type="ECO:0000313" key="8">
    <source>
        <dbReference type="Proteomes" id="UP001344447"/>
    </source>
</evidence>
<proteinExistence type="inferred from homology"/>
<dbReference type="PANTHER" id="PTHR11043">
    <property type="entry name" value="ZETA-COAT PROTEIN"/>
    <property type="match status" value="1"/>
</dbReference>
<keyword evidence="8" id="KW-1185">Reference proteome</keyword>
<name>A0AAN7TKS3_9MYCE</name>
<evidence type="ECO:0000256" key="1">
    <source>
        <dbReference type="ARBA" id="ARBA00004184"/>
    </source>
</evidence>
<dbReference type="AlphaFoldDB" id="A0AAN7TKS3"/>
<dbReference type="Proteomes" id="UP001344447">
    <property type="component" value="Unassembled WGS sequence"/>
</dbReference>
<feature type="domain" description="AP complex mu/sigma subunit" evidence="6">
    <location>
        <begin position="1"/>
        <end position="137"/>
    </location>
</feature>
<comment type="caution">
    <text evidence="7">The sequence shown here is derived from an EMBL/GenBank/DDBJ whole genome shotgun (WGS) entry which is preliminary data.</text>
</comment>
<evidence type="ECO:0000256" key="2">
    <source>
        <dbReference type="ARBA" id="ARBA00004496"/>
    </source>
</evidence>
<comment type="subcellular location">
    <subcellularLocation>
        <location evidence="2">Cytoplasm</location>
    </subcellularLocation>
    <subcellularLocation>
        <location evidence="1">Endomembrane system</location>
        <topology evidence="1">Peripheral membrane protein</topology>
    </subcellularLocation>
</comment>
<protein>
    <recommendedName>
        <fullName evidence="6">AP complex mu/sigma subunit domain-containing protein</fullName>
    </recommendedName>
</protein>
<reference evidence="7 8" key="1">
    <citation type="submission" date="2023-11" db="EMBL/GenBank/DDBJ databases">
        <title>Dfirmibasis_genome.</title>
        <authorList>
            <person name="Edelbroek B."/>
            <person name="Kjellin J."/>
            <person name="Jerlstrom-Hultqvist J."/>
            <person name="Soderbom F."/>
        </authorList>
    </citation>
    <scope>NUCLEOTIDE SEQUENCE [LARGE SCALE GENOMIC DNA]</scope>
    <source>
        <strain evidence="7 8">TNS-C-14</strain>
    </source>
</reference>